<organism evidence="1 2">
    <name type="scientific">Nelumbo nucifera</name>
    <name type="common">Sacred lotus</name>
    <dbReference type="NCBI Taxonomy" id="4432"/>
    <lineage>
        <taxon>Eukaryota</taxon>
        <taxon>Viridiplantae</taxon>
        <taxon>Streptophyta</taxon>
        <taxon>Embryophyta</taxon>
        <taxon>Tracheophyta</taxon>
        <taxon>Spermatophyta</taxon>
        <taxon>Magnoliopsida</taxon>
        <taxon>Proteales</taxon>
        <taxon>Nelumbonaceae</taxon>
        <taxon>Nelumbo</taxon>
    </lineage>
</organism>
<comment type="caution">
    <text evidence="1">The sequence shown here is derived from an EMBL/GenBank/DDBJ whole genome shotgun (WGS) entry which is preliminary data.</text>
</comment>
<gene>
    <name evidence="1" type="ORF">HUJ06_006281</name>
</gene>
<dbReference type="AlphaFoldDB" id="A0A822YVQ8"/>
<sequence length="129" mass="15206">MDPTVEMDYRRDPTFFRNGGGDGRIPWEYVGLREFILPRHQGWDSFDGLNGWTRYSCGIFRRPKCENRRCRQIAVEFPFLPVHANGEAAGFRRGGSIRIPQERGHLWEFIDEHLQRTSNLSQSCISYRR</sequence>
<keyword evidence="2" id="KW-1185">Reference proteome</keyword>
<evidence type="ECO:0000313" key="1">
    <source>
        <dbReference type="EMBL" id="DAD35641.1"/>
    </source>
</evidence>
<protein>
    <submittedName>
        <fullName evidence="1">Uncharacterized protein</fullName>
    </submittedName>
</protein>
<evidence type="ECO:0000313" key="2">
    <source>
        <dbReference type="Proteomes" id="UP000607653"/>
    </source>
</evidence>
<name>A0A822YVQ8_NELNU</name>
<reference evidence="1 2" key="1">
    <citation type="journal article" date="2020" name="Mol. Biol. Evol.">
        <title>Distinct Expression and Methylation Patterns for Genes with Different Fates following a Single Whole-Genome Duplication in Flowering Plants.</title>
        <authorList>
            <person name="Shi T."/>
            <person name="Rahmani R.S."/>
            <person name="Gugger P.F."/>
            <person name="Wang M."/>
            <person name="Li H."/>
            <person name="Zhang Y."/>
            <person name="Li Z."/>
            <person name="Wang Q."/>
            <person name="Van de Peer Y."/>
            <person name="Marchal K."/>
            <person name="Chen J."/>
        </authorList>
    </citation>
    <scope>NUCLEOTIDE SEQUENCE [LARGE SCALE GENOMIC DNA]</scope>
    <source>
        <tissue evidence="1">Leaf</tissue>
    </source>
</reference>
<dbReference type="EMBL" id="DUZY01000004">
    <property type="protein sequence ID" value="DAD35641.1"/>
    <property type="molecule type" value="Genomic_DNA"/>
</dbReference>
<dbReference type="Proteomes" id="UP000607653">
    <property type="component" value="Unassembled WGS sequence"/>
</dbReference>
<accession>A0A822YVQ8</accession>
<proteinExistence type="predicted"/>